<feature type="transmembrane region" description="Helical" evidence="1">
    <location>
        <begin position="296"/>
        <end position="313"/>
    </location>
</feature>
<gene>
    <name evidence="2" type="ORF">HMPREF0621_0867</name>
</gene>
<dbReference type="OrthoDB" id="5677648at2"/>
<feature type="transmembrane region" description="Helical" evidence="1">
    <location>
        <begin position="320"/>
        <end position="338"/>
    </location>
</feature>
<feature type="transmembrane region" description="Helical" evidence="1">
    <location>
        <begin position="16"/>
        <end position="34"/>
    </location>
</feature>
<protein>
    <recommendedName>
        <fullName evidence="4">DUF4153 domain-containing protein</fullName>
    </recommendedName>
</protein>
<dbReference type="InterPro" id="IPR025291">
    <property type="entry name" value="DUF4153"/>
</dbReference>
<dbReference type="Proteomes" id="UP000005519">
    <property type="component" value="Unassembled WGS sequence"/>
</dbReference>
<evidence type="ECO:0000313" key="3">
    <source>
        <dbReference type="Proteomes" id="UP000005519"/>
    </source>
</evidence>
<evidence type="ECO:0000313" key="2">
    <source>
        <dbReference type="EMBL" id="EEX50641.1"/>
    </source>
</evidence>
<dbReference type="AlphaFoldDB" id="C9PPE3"/>
<name>C9PPE3_9PAST</name>
<feature type="transmembrane region" description="Helical" evidence="1">
    <location>
        <begin position="67"/>
        <end position="88"/>
    </location>
</feature>
<dbReference type="EMBL" id="ACZR01000009">
    <property type="protein sequence ID" value="EEX50641.1"/>
    <property type="molecule type" value="Genomic_DNA"/>
</dbReference>
<feature type="transmembrane region" description="Helical" evidence="1">
    <location>
        <begin position="94"/>
        <end position="111"/>
    </location>
</feature>
<feature type="transmembrane region" description="Helical" evidence="1">
    <location>
        <begin position="200"/>
        <end position="221"/>
    </location>
</feature>
<feature type="transmembrane region" description="Helical" evidence="1">
    <location>
        <begin position="123"/>
        <end position="149"/>
    </location>
</feature>
<feature type="transmembrane region" description="Helical" evidence="1">
    <location>
        <begin position="266"/>
        <end position="284"/>
    </location>
</feature>
<feature type="transmembrane region" description="Helical" evidence="1">
    <location>
        <begin position="161"/>
        <end position="180"/>
    </location>
</feature>
<dbReference type="HOGENOM" id="CLU_032629_0_0_6"/>
<dbReference type="Pfam" id="PF13687">
    <property type="entry name" value="DUF4153"/>
    <property type="match status" value="1"/>
</dbReference>
<keyword evidence="1" id="KW-1133">Transmembrane helix</keyword>
<keyword evidence="3" id="KW-1185">Reference proteome</keyword>
<evidence type="ECO:0008006" key="4">
    <source>
        <dbReference type="Google" id="ProtNLM"/>
    </source>
</evidence>
<feature type="transmembrane region" description="Helical" evidence="1">
    <location>
        <begin position="40"/>
        <end position="60"/>
    </location>
</feature>
<evidence type="ECO:0000256" key="1">
    <source>
        <dbReference type="SAM" id="Phobius"/>
    </source>
</evidence>
<keyword evidence="1" id="KW-0812">Transmembrane</keyword>
<accession>C9PPE3</accession>
<dbReference type="STRING" id="667128.HMPREF0621_0867"/>
<proteinExistence type="predicted"/>
<sequence>MNMWRHFLDKIRQLHQYYPLEMAVIWVSSIFSLWLDNHNFAILSIYTFLFPIYFSAAFLLKKFPYGSWIAVAYSIAVTLFFKFSATAIYDNSAYFGLLTIHFLLFLTYPLLKDNRAFVYLAMTRLVQLCFAVFIALVINFALLMIYSSVEYLFNIEVINHVAKQTTIFTQIFFAPILFLLFESRNTTDEKIQFRYEIELIINYVLSPLVMIYTLIVYIYLGKIVLTSSLPQGGLAYIIVFYLSLGLLCIALHAMLTQPKWQAFYRYFTYLAIAPLGLLWVGIYARVSTYGLTEARFLLVIIATLLSIFILCSLSKKLHQYRWFTLMTAVVIFFAFIVGSPKTFVDKSQLARFEQLLQDLDLLDETNKLDKKMYEKHFGKKVTTEQASKFSQLNDIIYPYILNNPEAIAKYGRKDLEHLAKIYYERVIYADDNQDERVRLTFYAYSGSETNAKKMPLDIQKYKKLYIINGYSASNLEGKEELSEEEKASLFDRKFALTDEDSGYQYAFNESYFVDVFAQAGFDIHKKYDEDELRQLSPQLTKVPTEDGGLLIFRDIDFVYETHGDIKGYVYQGGYIEFYLSPK</sequence>
<reference evidence="2 3" key="1">
    <citation type="submission" date="2009-10" db="EMBL/GenBank/DDBJ databases">
        <authorList>
            <person name="Muzny D."/>
            <person name="Qin X."/>
            <person name="Deng J."/>
            <person name="Jiang H."/>
            <person name="Liu Y."/>
            <person name="Qu J."/>
            <person name="Song X.-Z."/>
            <person name="Zhang L."/>
            <person name="Thornton R."/>
            <person name="Coyle M."/>
            <person name="Francisco L."/>
            <person name="Jackson L."/>
            <person name="Javaid M."/>
            <person name="Korchina V."/>
            <person name="Kovar C."/>
            <person name="Mata R."/>
            <person name="Mathew T."/>
            <person name="Ngo R."/>
            <person name="Nguyen L."/>
            <person name="Nguyen N."/>
            <person name="Okwuonu G."/>
            <person name="Ongeri F."/>
            <person name="Pham C."/>
            <person name="Simmons D."/>
            <person name="Wilczek-Boney K."/>
            <person name="Hale W."/>
            <person name="Jakkamsetti A."/>
            <person name="Pham P."/>
            <person name="Ruth R."/>
            <person name="San Lucas F."/>
            <person name="Warren J."/>
            <person name="Zhang J."/>
            <person name="Zhao Z."/>
            <person name="Zhou C."/>
            <person name="Zhu D."/>
            <person name="Lee S."/>
            <person name="Bess C."/>
            <person name="Blankenburg K."/>
            <person name="Forbes L."/>
            <person name="Fu Q."/>
            <person name="Gubbala S."/>
            <person name="Hirani K."/>
            <person name="Jayaseelan J.C."/>
            <person name="Lara F."/>
            <person name="Munidasa M."/>
            <person name="Palculict T."/>
            <person name="Patil S."/>
            <person name="Pu L.-L."/>
            <person name="Saada N."/>
            <person name="Tang L."/>
            <person name="Weissenberger G."/>
            <person name="Zhu Y."/>
            <person name="Hemphill L."/>
            <person name="Shang Y."/>
            <person name="Youmans B."/>
            <person name="Ayvaz T."/>
            <person name="Ross M."/>
            <person name="Santibanez J."/>
            <person name="Aqrawi P."/>
            <person name="Gross S."/>
            <person name="Joshi V."/>
            <person name="Fowler G."/>
            <person name="Nazareth L."/>
            <person name="Reid J."/>
            <person name="Worley K."/>
            <person name="Petrosino J."/>
            <person name="Highlander S."/>
            <person name="Gibbs R."/>
        </authorList>
    </citation>
    <scope>NUCLEOTIDE SEQUENCE [LARGE SCALE GENOMIC DNA]</scope>
    <source>
        <strain evidence="2 3">ATCC 43325</strain>
    </source>
</reference>
<feature type="transmembrane region" description="Helical" evidence="1">
    <location>
        <begin position="233"/>
        <end position="254"/>
    </location>
</feature>
<organism evidence="2 3">
    <name type="scientific">Pasteurella dagmatis ATCC 43325</name>
    <dbReference type="NCBI Taxonomy" id="667128"/>
    <lineage>
        <taxon>Bacteria</taxon>
        <taxon>Pseudomonadati</taxon>
        <taxon>Pseudomonadota</taxon>
        <taxon>Gammaproteobacteria</taxon>
        <taxon>Pasteurellales</taxon>
        <taxon>Pasteurellaceae</taxon>
        <taxon>Pasteurella</taxon>
    </lineage>
</organism>
<keyword evidence="1" id="KW-0472">Membrane</keyword>
<comment type="caution">
    <text evidence="2">The sequence shown here is derived from an EMBL/GenBank/DDBJ whole genome shotgun (WGS) entry which is preliminary data.</text>
</comment>